<proteinExistence type="predicted"/>
<organism evidence="1 2">
    <name type="scientific">Mycobacterium shinjukuense</name>
    <dbReference type="NCBI Taxonomy" id="398694"/>
    <lineage>
        <taxon>Bacteria</taxon>
        <taxon>Bacillati</taxon>
        <taxon>Actinomycetota</taxon>
        <taxon>Actinomycetes</taxon>
        <taxon>Mycobacteriales</taxon>
        <taxon>Mycobacteriaceae</taxon>
        <taxon>Mycobacterium</taxon>
    </lineage>
</organism>
<dbReference type="RefSeq" id="WP_158084789.1">
    <property type="nucleotide sequence ID" value="NZ_AP022575.1"/>
</dbReference>
<reference evidence="1 2" key="1">
    <citation type="journal article" date="2019" name="Emerg. Microbes Infect.">
        <title>Comprehensive subspecies identification of 175 nontuberculous mycobacteria species based on 7547 genomic profiles.</title>
        <authorList>
            <person name="Matsumoto Y."/>
            <person name="Kinjo T."/>
            <person name="Motooka D."/>
            <person name="Nabeya D."/>
            <person name="Jung N."/>
            <person name="Uechi K."/>
            <person name="Horii T."/>
            <person name="Iida T."/>
            <person name="Fujita J."/>
            <person name="Nakamura S."/>
        </authorList>
    </citation>
    <scope>NUCLEOTIDE SEQUENCE [LARGE SCALE GENOMIC DNA]</scope>
    <source>
        <strain evidence="1 2">JCM 14233</strain>
    </source>
</reference>
<keyword evidence="2" id="KW-1185">Reference proteome</keyword>
<evidence type="ECO:0000313" key="2">
    <source>
        <dbReference type="Proteomes" id="UP000467236"/>
    </source>
</evidence>
<dbReference type="KEGG" id="mshj:MSHI_17770"/>
<protein>
    <submittedName>
        <fullName evidence="1">Uncharacterized protein</fullName>
    </submittedName>
</protein>
<name>A0A7I7MNQ1_9MYCO</name>
<gene>
    <name evidence="1" type="ORF">MSHI_17770</name>
</gene>
<evidence type="ECO:0000313" key="1">
    <source>
        <dbReference type="EMBL" id="BBX73871.1"/>
    </source>
</evidence>
<dbReference type="AlphaFoldDB" id="A0A7I7MNQ1"/>
<dbReference type="Proteomes" id="UP000467236">
    <property type="component" value="Chromosome"/>
</dbReference>
<accession>A0A7I7MNQ1</accession>
<dbReference type="EMBL" id="AP022575">
    <property type="protein sequence ID" value="BBX73871.1"/>
    <property type="molecule type" value="Genomic_DNA"/>
</dbReference>
<sequence>MPVLELAEQTCFSRSIGQHVGAEKFPLSVSRVRITAAIAAIDEAA</sequence>